<organism evidence="1 2">
    <name type="scientific">Listeria grayi</name>
    <name type="common">Listeria murrayi</name>
    <dbReference type="NCBI Taxonomy" id="1641"/>
    <lineage>
        <taxon>Bacteria</taxon>
        <taxon>Bacillati</taxon>
        <taxon>Bacillota</taxon>
        <taxon>Bacilli</taxon>
        <taxon>Bacillales</taxon>
        <taxon>Listeriaceae</taxon>
        <taxon>Listeria</taxon>
    </lineage>
</organism>
<dbReference type="RefSeq" id="WP_003754988.1">
    <property type="nucleotide sequence ID" value="NZ_CABKNG010000001.1"/>
</dbReference>
<evidence type="ECO:0000313" key="1">
    <source>
        <dbReference type="EMBL" id="STY43759.1"/>
    </source>
</evidence>
<accession>A0A378MBK9</accession>
<dbReference type="OrthoDB" id="2361267at2"/>
<name>A0A378MBK9_LISGR</name>
<evidence type="ECO:0000313" key="2">
    <source>
        <dbReference type="Proteomes" id="UP000254879"/>
    </source>
</evidence>
<protein>
    <submittedName>
        <fullName evidence="1">Uncharacterized protein</fullName>
    </submittedName>
</protein>
<reference evidence="1 2" key="1">
    <citation type="submission" date="2018-06" db="EMBL/GenBank/DDBJ databases">
        <authorList>
            <consortium name="Pathogen Informatics"/>
            <person name="Doyle S."/>
        </authorList>
    </citation>
    <scope>NUCLEOTIDE SEQUENCE [LARGE SCALE GENOMIC DNA]</scope>
    <source>
        <strain evidence="2">NCTC 10815</strain>
    </source>
</reference>
<dbReference type="EMBL" id="UGPG01000001">
    <property type="protein sequence ID" value="STY43759.1"/>
    <property type="molecule type" value="Genomic_DNA"/>
</dbReference>
<gene>
    <name evidence="1" type="ORF">NCTC10815_01061</name>
</gene>
<sequence length="103" mass="12482">MNFTEFMEYMDNHLQSRETFVVNATEYQNVKNRRRAPAKRWKEEKIQRAVNNMWTDLLKTIYSRIKPLVKASSSEPKKEWINYIEANEILDSLDESIYEIEFE</sequence>
<proteinExistence type="predicted"/>
<dbReference type="AlphaFoldDB" id="A0A378MBK9"/>
<dbReference type="Proteomes" id="UP000254879">
    <property type="component" value="Unassembled WGS sequence"/>
</dbReference>